<dbReference type="Proteomes" id="UP000233837">
    <property type="component" value="Unassembled WGS sequence"/>
</dbReference>
<name>A0A2I0VCZ9_9ASPA</name>
<accession>A0A2I0VCZ9</accession>
<sequence length="107" mass="12637">MEYWTHAFESFVWRCIFFDFQHHDFGISFDGRSSLDRWRFIEEFLELSSGKLVEAKGAELGKFIKMKYLSLLHPKMEASFFGDLSRRAATSSTEEFFAVFVEMAKRV</sequence>
<dbReference type="GO" id="GO:0009639">
    <property type="term" value="P:response to red or far red light"/>
    <property type="evidence" value="ECO:0007669"/>
    <property type="project" value="InterPro"/>
</dbReference>
<dbReference type="EMBL" id="KZ503809">
    <property type="protein sequence ID" value="PKU61287.1"/>
    <property type="molecule type" value="Genomic_DNA"/>
</dbReference>
<keyword evidence="2" id="KW-1185">Reference proteome</keyword>
<dbReference type="PANTHER" id="PTHR31161">
    <property type="entry name" value="PROTEIN GRAVITROPIC IN THE LIGHT 1"/>
    <property type="match status" value="1"/>
</dbReference>
<dbReference type="GO" id="GO:0009959">
    <property type="term" value="P:negative gravitropism"/>
    <property type="evidence" value="ECO:0007669"/>
    <property type="project" value="InterPro"/>
</dbReference>
<reference evidence="1 2" key="1">
    <citation type="journal article" date="2016" name="Sci. Rep.">
        <title>The Dendrobium catenatum Lindl. genome sequence provides insights into polysaccharide synthase, floral development and adaptive evolution.</title>
        <authorList>
            <person name="Zhang G.Q."/>
            <person name="Xu Q."/>
            <person name="Bian C."/>
            <person name="Tsai W.C."/>
            <person name="Yeh C.M."/>
            <person name="Liu K.W."/>
            <person name="Yoshida K."/>
            <person name="Zhang L.S."/>
            <person name="Chang S.B."/>
            <person name="Chen F."/>
            <person name="Shi Y."/>
            <person name="Su Y.Y."/>
            <person name="Zhang Y.Q."/>
            <person name="Chen L.J."/>
            <person name="Yin Y."/>
            <person name="Lin M."/>
            <person name="Huang H."/>
            <person name="Deng H."/>
            <person name="Wang Z.W."/>
            <person name="Zhu S.L."/>
            <person name="Zhao X."/>
            <person name="Deng C."/>
            <person name="Niu S.C."/>
            <person name="Huang J."/>
            <person name="Wang M."/>
            <person name="Liu G.H."/>
            <person name="Yang H.J."/>
            <person name="Xiao X.J."/>
            <person name="Hsiao Y.Y."/>
            <person name="Wu W.L."/>
            <person name="Chen Y.Y."/>
            <person name="Mitsuda N."/>
            <person name="Ohme-Takagi M."/>
            <person name="Luo Y.B."/>
            <person name="Van de Peer Y."/>
            <person name="Liu Z.J."/>
        </authorList>
    </citation>
    <scope>NUCLEOTIDE SEQUENCE [LARGE SCALE GENOMIC DNA]</scope>
    <source>
        <tissue evidence="1">The whole plant</tissue>
    </source>
</reference>
<dbReference type="AlphaFoldDB" id="A0A2I0VCZ9"/>
<evidence type="ECO:0000313" key="1">
    <source>
        <dbReference type="EMBL" id="PKU61287.1"/>
    </source>
</evidence>
<gene>
    <name evidence="1" type="ORF">MA16_Dca027492</name>
</gene>
<dbReference type="InterPro" id="IPR040225">
    <property type="entry name" value="GIL1-like"/>
</dbReference>
<proteinExistence type="predicted"/>
<reference evidence="1 2" key="2">
    <citation type="journal article" date="2017" name="Nature">
        <title>The Apostasia genome and the evolution of orchids.</title>
        <authorList>
            <person name="Zhang G.Q."/>
            <person name="Liu K.W."/>
            <person name="Li Z."/>
            <person name="Lohaus R."/>
            <person name="Hsiao Y.Y."/>
            <person name="Niu S.C."/>
            <person name="Wang J.Y."/>
            <person name="Lin Y.C."/>
            <person name="Xu Q."/>
            <person name="Chen L.J."/>
            <person name="Yoshida K."/>
            <person name="Fujiwara S."/>
            <person name="Wang Z.W."/>
            <person name="Zhang Y.Q."/>
            <person name="Mitsuda N."/>
            <person name="Wang M."/>
            <person name="Liu G.H."/>
            <person name="Pecoraro L."/>
            <person name="Huang H.X."/>
            <person name="Xiao X.J."/>
            <person name="Lin M."/>
            <person name="Wu X.Y."/>
            <person name="Wu W.L."/>
            <person name="Chen Y.Y."/>
            <person name="Chang S.B."/>
            <person name="Sakamoto S."/>
            <person name="Ohme-Takagi M."/>
            <person name="Yagi M."/>
            <person name="Zeng S.J."/>
            <person name="Shen C.Y."/>
            <person name="Yeh C.M."/>
            <person name="Luo Y.B."/>
            <person name="Tsai W.C."/>
            <person name="Van de Peer Y."/>
            <person name="Liu Z.J."/>
        </authorList>
    </citation>
    <scope>NUCLEOTIDE SEQUENCE [LARGE SCALE GENOMIC DNA]</scope>
    <source>
        <tissue evidence="1">The whole plant</tissue>
    </source>
</reference>
<protein>
    <submittedName>
        <fullName evidence="1">Uncharacterized protein</fullName>
    </submittedName>
</protein>
<organism evidence="1 2">
    <name type="scientific">Dendrobium catenatum</name>
    <dbReference type="NCBI Taxonomy" id="906689"/>
    <lineage>
        <taxon>Eukaryota</taxon>
        <taxon>Viridiplantae</taxon>
        <taxon>Streptophyta</taxon>
        <taxon>Embryophyta</taxon>
        <taxon>Tracheophyta</taxon>
        <taxon>Spermatophyta</taxon>
        <taxon>Magnoliopsida</taxon>
        <taxon>Liliopsida</taxon>
        <taxon>Asparagales</taxon>
        <taxon>Orchidaceae</taxon>
        <taxon>Epidendroideae</taxon>
        <taxon>Malaxideae</taxon>
        <taxon>Dendrobiinae</taxon>
        <taxon>Dendrobium</taxon>
    </lineage>
</organism>
<evidence type="ECO:0000313" key="2">
    <source>
        <dbReference type="Proteomes" id="UP000233837"/>
    </source>
</evidence>